<protein>
    <recommendedName>
        <fullName evidence="4">Lipoprotein</fullName>
    </recommendedName>
</protein>
<feature type="compositionally biased region" description="Polar residues" evidence="1">
    <location>
        <begin position="38"/>
        <end position="49"/>
    </location>
</feature>
<gene>
    <name evidence="2" type="ORF">HNP98_002248</name>
</gene>
<proteinExistence type="predicted"/>
<dbReference type="Proteomes" id="UP000779507">
    <property type="component" value="Unassembled WGS sequence"/>
</dbReference>
<accession>A0ABX2FSH6</accession>
<feature type="region of interest" description="Disordered" evidence="1">
    <location>
        <begin position="26"/>
        <end position="55"/>
    </location>
</feature>
<dbReference type="PROSITE" id="PS51257">
    <property type="entry name" value="PROKAR_LIPOPROTEIN"/>
    <property type="match status" value="1"/>
</dbReference>
<sequence>MRNSTPAFRRLLPLVALGTLLLTSCWSKEGDPRPNGQCGKSKTPTASTGSTGGNN</sequence>
<dbReference type="EMBL" id="JABSNP010000009">
    <property type="protein sequence ID" value="NRT19419.1"/>
    <property type="molecule type" value="Genomic_DNA"/>
</dbReference>
<dbReference type="RefSeq" id="WP_173810142.1">
    <property type="nucleotide sequence ID" value="NZ_JABSNP010000009.1"/>
</dbReference>
<evidence type="ECO:0008006" key="4">
    <source>
        <dbReference type="Google" id="ProtNLM"/>
    </source>
</evidence>
<comment type="caution">
    <text evidence="2">The sequence shown here is derived from an EMBL/GenBank/DDBJ whole genome shotgun (WGS) entry which is preliminary data.</text>
</comment>
<evidence type="ECO:0000313" key="3">
    <source>
        <dbReference type="Proteomes" id="UP000779507"/>
    </source>
</evidence>
<name>A0ABX2FSH6_9BACT</name>
<evidence type="ECO:0000256" key="1">
    <source>
        <dbReference type="SAM" id="MobiDB-lite"/>
    </source>
</evidence>
<organism evidence="2 3">
    <name type="scientific">Hymenobacter caeli</name>
    <dbReference type="NCBI Taxonomy" id="2735894"/>
    <lineage>
        <taxon>Bacteria</taxon>
        <taxon>Pseudomonadati</taxon>
        <taxon>Bacteroidota</taxon>
        <taxon>Cytophagia</taxon>
        <taxon>Cytophagales</taxon>
        <taxon>Hymenobacteraceae</taxon>
        <taxon>Hymenobacter</taxon>
    </lineage>
</organism>
<reference evidence="2 3" key="1">
    <citation type="submission" date="2020-05" db="EMBL/GenBank/DDBJ databases">
        <title>Genomic Encyclopedia of Type Strains, Phase IV (KMG-V): Genome sequencing to study the core and pangenomes of soil and plant-associated prokaryotes.</title>
        <authorList>
            <person name="Whitman W."/>
        </authorList>
    </citation>
    <scope>NUCLEOTIDE SEQUENCE [LARGE SCALE GENOMIC DNA]</scope>
    <source>
        <strain evidence="2 3">9A</strain>
    </source>
</reference>
<keyword evidence="3" id="KW-1185">Reference proteome</keyword>
<evidence type="ECO:0000313" key="2">
    <source>
        <dbReference type="EMBL" id="NRT19419.1"/>
    </source>
</evidence>